<reference evidence="3" key="1">
    <citation type="submission" date="2017-09" db="EMBL/GenBank/DDBJ databases">
        <title>Metaegenomics of thermophilic ammonia-oxidizing enrichment culture.</title>
        <authorList>
            <person name="Kato S."/>
            <person name="Suzuki K."/>
        </authorList>
    </citation>
    <scope>NUCLEOTIDE SEQUENCE [LARGE SCALE GENOMIC DNA]</scope>
</reference>
<accession>A0A2H5XDK1</accession>
<organism evidence="2 3">
    <name type="scientific">Candidatus Fervidibacter japonicus</name>
    <dbReference type="NCBI Taxonomy" id="2035412"/>
    <lineage>
        <taxon>Bacteria</taxon>
        <taxon>Candidatus Fervidibacterota</taxon>
        <taxon>Candidatus Fervidibacter</taxon>
    </lineage>
</organism>
<dbReference type="EMBL" id="BEHT01000023">
    <property type="protein sequence ID" value="GBC99217.1"/>
    <property type="molecule type" value="Genomic_DNA"/>
</dbReference>
<gene>
    <name evidence="2" type="ORF">HRbin17_01739</name>
</gene>
<proteinExistence type="predicted"/>
<dbReference type="AlphaFoldDB" id="A0A2H5XDK1"/>
<comment type="caution">
    <text evidence="2">The sequence shown here is derived from an EMBL/GenBank/DDBJ whole genome shotgun (WGS) entry which is preliminary data.</text>
</comment>
<evidence type="ECO:0000313" key="2">
    <source>
        <dbReference type="EMBL" id="GBC99217.1"/>
    </source>
</evidence>
<evidence type="ECO:0000313" key="3">
    <source>
        <dbReference type="Proteomes" id="UP000236173"/>
    </source>
</evidence>
<evidence type="ECO:0000256" key="1">
    <source>
        <dbReference type="SAM" id="MobiDB-lite"/>
    </source>
</evidence>
<dbReference type="Proteomes" id="UP000236173">
    <property type="component" value="Unassembled WGS sequence"/>
</dbReference>
<protein>
    <submittedName>
        <fullName evidence="2">Uncharacterized protein</fullName>
    </submittedName>
</protein>
<name>A0A2H5XDK1_9BACT</name>
<feature type="region of interest" description="Disordered" evidence="1">
    <location>
        <begin position="90"/>
        <end position="111"/>
    </location>
</feature>
<sequence length="263" mass="28349">MRRFSAAQKSRPPSEPSTFGGRISRCAIFRRLRRAALRANLQHLEGASPDAPLLGGSKEPPSERTFNIRRAHLPMRHFSAAQRAALRENLQHSEGASPDAPLLGGSKEPPSERTFNIWRARLLTRRDVVAQRAALRRGALREAPSDRTSLFNTKPMAAQLTVTKNSELLGERQRLPPSWRARKALSAAVGHLRGLAKSPAAHRNAAGNTQEPSWVHPLGLPNFARSSSATFSSSLANSGAMSRNGCPGGSALGCHCGAPLAGR</sequence>
<feature type="region of interest" description="Disordered" evidence="1">
    <location>
        <begin position="1"/>
        <end position="20"/>
    </location>
</feature>